<evidence type="ECO:0000313" key="2">
    <source>
        <dbReference type="EMBL" id="MDA7027048.1"/>
    </source>
</evidence>
<dbReference type="RefSeq" id="WP_271340904.1">
    <property type="nucleotide sequence ID" value="NZ_JAQKAB010000006.1"/>
</dbReference>
<dbReference type="Gene3D" id="3.40.50.1820">
    <property type="entry name" value="alpha/beta hydrolase"/>
    <property type="match status" value="1"/>
</dbReference>
<accession>A0ABT4X416</accession>
<name>A0ABT4X416_9BACI</name>
<gene>
    <name evidence="2" type="ORF">PJ311_10550</name>
</gene>
<dbReference type="InterPro" id="IPR022742">
    <property type="entry name" value="Hydrolase_4"/>
</dbReference>
<protein>
    <submittedName>
        <fullName evidence="2">Alpha/beta hydrolase</fullName>
    </submittedName>
</protein>
<dbReference type="InterPro" id="IPR050266">
    <property type="entry name" value="AB_hydrolase_sf"/>
</dbReference>
<evidence type="ECO:0000313" key="3">
    <source>
        <dbReference type="Proteomes" id="UP001211894"/>
    </source>
</evidence>
<organism evidence="2 3">
    <name type="scientific">Bacillus changyiensis</name>
    <dbReference type="NCBI Taxonomy" id="3004103"/>
    <lineage>
        <taxon>Bacteria</taxon>
        <taxon>Bacillati</taxon>
        <taxon>Bacillota</taxon>
        <taxon>Bacilli</taxon>
        <taxon>Bacillales</taxon>
        <taxon>Bacillaceae</taxon>
        <taxon>Bacillus</taxon>
    </lineage>
</organism>
<sequence>MNQGLTEQTYTVDGCTFYTKHRKGKKNATIIFEAGYATSSETWEPILHDIDEDLGLFVYDRAGLGNSQTSNKLRTADQMVKDLKALLHVGKVKPPYIIVAHSFGAIIARLFASLYSDDIIGLVLLDPACEEQEEKVLPLLPKEAQEDYFKQFSLETSHKLFQQSLYMLKQKQKHLGSTPLLIISSGNQKANLRKAHQEWLTLHNRLLSLSHQSGWIEAKNSSHMIHFDEPHIVQLAIYDVWYAAQQHHYIYQTAN</sequence>
<dbReference type="Proteomes" id="UP001211894">
    <property type="component" value="Unassembled WGS sequence"/>
</dbReference>
<feature type="domain" description="Serine aminopeptidase S33" evidence="1">
    <location>
        <begin position="25"/>
        <end position="140"/>
    </location>
</feature>
<dbReference type="GO" id="GO:0016787">
    <property type="term" value="F:hydrolase activity"/>
    <property type="evidence" value="ECO:0007669"/>
    <property type="project" value="UniProtKB-KW"/>
</dbReference>
<keyword evidence="3" id="KW-1185">Reference proteome</keyword>
<dbReference type="SUPFAM" id="SSF53474">
    <property type="entry name" value="alpha/beta-Hydrolases"/>
    <property type="match status" value="1"/>
</dbReference>
<reference evidence="2 3" key="1">
    <citation type="submission" date="2023-01" db="EMBL/GenBank/DDBJ databases">
        <title>Bacillus changyiensis sp. nov., isolated from a coastal deposit.</title>
        <authorList>
            <person name="Xiao G."/>
            <person name="Lai Q."/>
            <person name="Hu Z."/>
            <person name="Shao Z."/>
        </authorList>
    </citation>
    <scope>NUCLEOTIDE SEQUENCE [LARGE SCALE GENOMIC DNA]</scope>
    <source>
        <strain evidence="2 3">CLL-7-23</strain>
    </source>
</reference>
<evidence type="ECO:0000259" key="1">
    <source>
        <dbReference type="Pfam" id="PF12146"/>
    </source>
</evidence>
<dbReference type="PANTHER" id="PTHR43798:SF33">
    <property type="entry name" value="HYDROLASE, PUTATIVE (AFU_ORTHOLOGUE AFUA_2G14860)-RELATED"/>
    <property type="match status" value="1"/>
</dbReference>
<dbReference type="Pfam" id="PF12146">
    <property type="entry name" value="Hydrolase_4"/>
    <property type="match status" value="1"/>
</dbReference>
<proteinExistence type="predicted"/>
<dbReference type="EMBL" id="JAQKAB010000006">
    <property type="protein sequence ID" value="MDA7027048.1"/>
    <property type="molecule type" value="Genomic_DNA"/>
</dbReference>
<keyword evidence="2" id="KW-0378">Hydrolase</keyword>
<dbReference type="PANTHER" id="PTHR43798">
    <property type="entry name" value="MONOACYLGLYCEROL LIPASE"/>
    <property type="match status" value="1"/>
</dbReference>
<comment type="caution">
    <text evidence="2">The sequence shown here is derived from an EMBL/GenBank/DDBJ whole genome shotgun (WGS) entry which is preliminary data.</text>
</comment>
<dbReference type="InterPro" id="IPR029058">
    <property type="entry name" value="AB_hydrolase_fold"/>
</dbReference>